<comment type="caution">
    <text evidence="1">The sequence shown here is derived from an EMBL/GenBank/DDBJ whole genome shotgun (WGS) entry which is preliminary data.</text>
</comment>
<dbReference type="EMBL" id="JBEXAC010000001">
    <property type="protein sequence ID" value="MET6996510.1"/>
    <property type="molecule type" value="Genomic_DNA"/>
</dbReference>
<evidence type="ECO:0000313" key="1">
    <source>
        <dbReference type="EMBL" id="MET6996510.1"/>
    </source>
</evidence>
<proteinExistence type="predicted"/>
<evidence type="ECO:0000313" key="2">
    <source>
        <dbReference type="Proteomes" id="UP001549749"/>
    </source>
</evidence>
<accession>A0ABV2T0F5</accession>
<dbReference type="SUPFAM" id="SSF52518">
    <property type="entry name" value="Thiamin diphosphate-binding fold (THDP-binding)"/>
    <property type="match status" value="1"/>
</dbReference>
<dbReference type="Proteomes" id="UP001549749">
    <property type="component" value="Unassembled WGS sequence"/>
</dbReference>
<sequence>MLLAASILGCNKNLVENKETIEVKEGQNNGGQLLTPAEERYIVFFLTNTSVDQADSENIGRDANPAYTFVGELPHIFGPITADAPYKYAFGLSGPMLLTQSVQQMQYQVNKAFDIAEKYNVPVYFQLDDINNYTVEFGSDATPKFYENPSWCEWVAFPGAGETWGGQANGRLPYYWFNWGNWMHAKAFPNLQSPGFRAFVKSQLENGVLPVLNTRYNQLKTQGKGYLFAGMAIGWETHIPDYSADNTLYNVNPAALPVNANLGDQMQPWEAGKLGYAALHTLGYTAYNKERLYQVIHDYSEFLAKTVYDSGIPREKIFSHIVGIKSSQPNLSTTFAPPIWTAVNNYSIPGFTLSPVSCPYDLNTLKAEIQLADPQQTNFGNVEGYSIGVNGSFAQADAYFGDMFGHGAAMVAVFGWGREPATSDFAVSHSPASPFVQAAKKWLGKEVKVWSFATEAAGWTAGNDISGFGWNNAAIGGNITGADAFIVSGDNLNINLDNCRYVVVRIRNTSPQTIGQVYFTTTTDMVWNDTKELSFSINPNTDFTTYTIDMSAVPGWTGTLKQLRIDPCNAMPGTPVSGSFQIQYIKMIN</sequence>
<keyword evidence="2" id="KW-1185">Reference proteome</keyword>
<gene>
    <name evidence="1" type="ORF">ABR189_03995</name>
</gene>
<dbReference type="RefSeq" id="WP_354659152.1">
    <property type="nucleotide sequence ID" value="NZ_JBEXAC010000001.1"/>
</dbReference>
<name>A0ABV2T0F5_9BACT</name>
<dbReference type="InterPro" id="IPR029061">
    <property type="entry name" value="THDP-binding"/>
</dbReference>
<reference evidence="1 2" key="1">
    <citation type="submission" date="2024-06" db="EMBL/GenBank/DDBJ databases">
        <title>Chitinophaga defluvii sp. nov., isolated from municipal sewage.</title>
        <authorList>
            <person name="Zhang L."/>
        </authorList>
    </citation>
    <scope>NUCLEOTIDE SEQUENCE [LARGE SCALE GENOMIC DNA]</scope>
    <source>
        <strain evidence="1 2">H8</strain>
    </source>
</reference>
<protein>
    <submittedName>
        <fullName evidence="1">Uncharacterized protein</fullName>
    </submittedName>
</protein>
<organism evidence="1 2">
    <name type="scientific">Chitinophaga defluvii</name>
    <dbReference type="NCBI Taxonomy" id="3163343"/>
    <lineage>
        <taxon>Bacteria</taxon>
        <taxon>Pseudomonadati</taxon>
        <taxon>Bacteroidota</taxon>
        <taxon>Chitinophagia</taxon>
        <taxon>Chitinophagales</taxon>
        <taxon>Chitinophagaceae</taxon>
        <taxon>Chitinophaga</taxon>
    </lineage>
</organism>